<dbReference type="EMBL" id="JARKIE010000234">
    <property type="protein sequence ID" value="KAJ7663461.1"/>
    <property type="molecule type" value="Genomic_DNA"/>
</dbReference>
<name>A0AAD7CTY7_MYCRO</name>
<proteinExistence type="predicted"/>
<comment type="caution">
    <text evidence="2">The sequence shown here is derived from an EMBL/GenBank/DDBJ whole genome shotgun (WGS) entry which is preliminary data.</text>
</comment>
<feature type="region of interest" description="Disordered" evidence="1">
    <location>
        <begin position="53"/>
        <end position="83"/>
    </location>
</feature>
<sequence>MQGEGRGPDEDAEGAFPQPALATGARLKDYQLEGLQVDGVVVGKRNFRLRSISYPSSSYHRPHRPRPLPPVLPTTTPRYRPAL</sequence>
<keyword evidence="3" id="KW-1185">Reference proteome</keyword>
<feature type="compositionally biased region" description="Low complexity" evidence="1">
    <location>
        <begin position="73"/>
        <end position="83"/>
    </location>
</feature>
<evidence type="ECO:0000313" key="3">
    <source>
        <dbReference type="Proteomes" id="UP001221757"/>
    </source>
</evidence>
<evidence type="ECO:0000256" key="1">
    <source>
        <dbReference type="SAM" id="MobiDB-lite"/>
    </source>
</evidence>
<protein>
    <submittedName>
        <fullName evidence="2">Uncharacterized protein</fullName>
    </submittedName>
</protein>
<evidence type="ECO:0000313" key="2">
    <source>
        <dbReference type="EMBL" id="KAJ7663461.1"/>
    </source>
</evidence>
<accession>A0AAD7CTY7</accession>
<dbReference type="Proteomes" id="UP001221757">
    <property type="component" value="Unassembled WGS sequence"/>
</dbReference>
<dbReference type="AlphaFoldDB" id="A0AAD7CTY7"/>
<organism evidence="2 3">
    <name type="scientific">Mycena rosella</name>
    <name type="common">Pink bonnet</name>
    <name type="synonym">Agaricus rosellus</name>
    <dbReference type="NCBI Taxonomy" id="1033263"/>
    <lineage>
        <taxon>Eukaryota</taxon>
        <taxon>Fungi</taxon>
        <taxon>Dikarya</taxon>
        <taxon>Basidiomycota</taxon>
        <taxon>Agaricomycotina</taxon>
        <taxon>Agaricomycetes</taxon>
        <taxon>Agaricomycetidae</taxon>
        <taxon>Agaricales</taxon>
        <taxon>Marasmiineae</taxon>
        <taxon>Mycenaceae</taxon>
        <taxon>Mycena</taxon>
    </lineage>
</organism>
<reference evidence="2" key="1">
    <citation type="submission" date="2023-03" db="EMBL/GenBank/DDBJ databases">
        <title>Massive genome expansion in bonnet fungi (Mycena s.s.) driven by repeated elements and novel gene families across ecological guilds.</title>
        <authorList>
            <consortium name="Lawrence Berkeley National Laboratory"/>
            <person name="Harder C.B."/>
            <person name="Miyauchi S."/>
            <person name="Viragh M."/>
            <person name="Kuo A."/>
            <person name="Thoen E."/>
            <person name="Andreopoulos B."/>
            <person name="Lu D."/>
            <person name="Skrede I."/>
            <person name="Drula E."/>
            <person name="Henrissat B."/>
            <person name="Morin E."/>
            <person name="Kohler A."/>
            <person name="Barry K."/>
            <person name="LaButti K."/>
            <person name="Morin E."/>
            <person name="Salamov A."/>
            <person name="Lipzen A."/>
            <person name="Mereny Z."/>
            <person name="Hegedus B."/>
            <person name="Baldrian P."/>
            <person name="Stursova M."/>
            <person name="Weitz H."/>
            <person name="Taylor A."/>
            <person name="Grigoriev I.V."/>
            <person name="Nagy L.G."/>
            <person name="Martin F."/>
            <person name="Kauserud H."/>
        </authorList>
    </citation>
    <scope>NUCLEOTIDE SEQUENCE</scope>
    <source>
        <strain evidence="2">CBHHK067</strain>
    </source>
</reference>
<feature type="region of interest" description="Disordered" evidence="1">
    <location>
        <begin position="1"/>
        <end position="20"/>
    </location>
</feature>
<gene>
    <name evidence="2" type="ORF">B0H17DRAFT_1092836</name>
</gene>